<evidence type="ECO:0000256" key="3">
    <source>
        <dbReference type="SAM" id="SignalP"/>
    </source>
</evidence>
<name>A0AAW1DJL9_9HEMI</name>
<protein>
    <recommendedName>
        <fullName evidence="6">Pro-resilin</fullName>
    </recommendedName>
</protein>
<dbReference type="EMBL" id="JAPXFL010000002">
    <property type="protein sequence ID" value="KAK9510976.1"/>
    <property type="molecule type" value="Genomic_DNA"/>
</dbReference>
<dbReference type="PANTHER" id="PTHR12236">
    <property type="entry name" value="STRUCTURAL CONTITUENT OF CUTICLE"/>
    <property type="match status" value="1"/>
</dbReference>
<sequence length="281" mass="27913">MDYFKLISLLMVSAVICAAEPPANTYLPASSLSSGLSSQYGAPSSGFGAPSSRYGAPSSRGFGISSQYGAPSLGRNQLGSFRSGLGLSNQYGVPGASGRYASGSLPSSAYGAPSGAGIGGGYNAGGAGGYNAGGARGYNAGGYGQGDDQSEPANYQFNYDVSAPEYGVEFGHGESRQGDDARGSYYVLLPDGRRQRVDYTADLDGYKPVVSYEDTGAAGRFGNNYGGGYQNGGAGRYQNGGAGGYQNGGAAGGYQNGGAAGGYQNGGAAGGYASGSASGPY</sequence>
<reference evidence="4 5" key="1">
    <citation type="submission" date="2022-12" db="EMBL/GenBank/DDBJ databases">
        <title>Chromosome-level genome assembly of true bugs.</title>
        <authorList>
            <person name="Ma L."/>
            <person name="Li H."/>
        </authorList>
    </citation>
    <scope>NUCLEOTIDE SEQUENCE [LARGE SCALE GENOMIC DNA]</scope>
    <source>
        <strain evidence="4">Lab_2022b</strain>
    </source>
</reference>
<evidence type="ECO:0000256" key="2">
    <source>
        <dbReference type="PROSITE-ProRule" id="PRU00497"/>
    </source>
</evidence>
<dbReference type="Pfam" id="PF00379">
    <property type="entry name" value="Chitin_bind_4"/>
    <property type="match status" value="1"/>
</dbReference>
<dbReference type="Proteomes" id="UP001461498">
    <property type="component" value="Unassembled WGS sequence"/>
</dbReference>
<accession>A0AAW1DJL9</accession>
<organism evidence="4 5">
    <name type="scientific">Rhynocoris fuscipes</name>
    <dbReference type="NCBI Taxonomy" id="488301"/>
    <lineage>
        <taxon>Eukaryota</taxon>
        <taxon>Metazoa</taxon>
        <taxon>Ecdysozoa</taxon>
        <taxon>Arthropoda</taxon>
        <taxon>Hexapoda</taxon>
        <taxon>Insecta</taxon>
        <taxon>Pterygota</taxon>
        <taxon>Neoptera</taxon>
        <taxon>Paraneoptera</taxon>
        <taxon>Hemiptera</taxon>
        <taxon>Heteroptera</taxon>
        <taxon>Panheteroptera</taxon>
        <taxon>Cimicomorpha</taxon>
        <taxon>Reduviidae</taxon>
        <taxon>Harpactorinae</taxon>
        <taxon>Harpactorini</taxon>
        <taxon>Rhynocoris</taxon>
    </lineage>
</organism>
<keyword evidence="3" id="KW-0732">Signal</keyword>
<feature type="chain" id="PRO_5043418650" description="Pro-resilin" evidence="3">
    <location>
        <begin position="20"/>
        <end position="281"/>
    </location>
</feature>
<dbReference type="PROSITE" id="PS51155">
    <property type="entry name" value="CHIT_BIND_RR_2"/>
    <property type="match status" value="1"/>
</dbReference>
<dbReference type="PANTHER" id="PTHR12236:SF98">
    <property type="entry name" value="CUTICULAR PROTEIN 56F"/>
    <property type="match status" value="1"/>
</dbReference>
<dbReference type="GO" id="GO:0005615">
    <property type="term" value="C:extracellular space"/>
    <property type="evidence" value="ECO:0007669"/>
    <property type="project" value="TreeGrafter"/>
</dbReference>
<dbReference type="InterPro" id="IPR031311">
    <property type="entry name" value="CHIT_BIND_RR_consensus"/>
</dbReference>
<keyword evidence="1 2" id="KW-0193">Cuticle</keyword>
<gene>
    <name evidence="4" type="ORF">O3M35_005638</name>
</gene>
<feature type="signal peptide" evidence="3">
    <location>
        <begin position="1"/>
        <end position="19"/>
    </location>
</feature>
<dbReference type="GO" id="GO:0042302">
    <property type="term" value="F:structural constituent of cuticle"/>
    <property type="evidence" value="ECO:0007669"/>
    <property type="project" value="UniProtKB-UniRule"/>
</dbReference>
<evidence type="ECO:0000313" key="5">
    <source>
        <dbReference type="Proteomes" id="UP001461498"/>
    </source>
</evidence>
<comment type="caution">
    <text evidence="4">The sequence shown here is derived from an EMBL/GenBank/DDBJ whole genome shotgun (WGS) entry which is preliminary data.</text>
</comment>
<proteinExistence type="predicted"/>
<dbReference type="InterPro" id="IPR051217">
    <property type="entry name" value="Insect_Cuticle_Struc_Prot"/>
</dbReference>
<evidence type="ECO:0000256" key="1">
    <source>
        <dbReference type="ARBA" id="ARBA00022460"/>
    </source>
</evidence>
<evidence type="ECO:0008006" key="6">
    <source>
        <dbReference type="Google" id="ProtNLM"/>
    </source>
</evidence>
<dbReference type="PROSITE" id="PS00233">
    <property type="entry name" value="CHIT_BIND_RR_1"/>
    <property type="match status" value="1"/>
</dbReference>
<dbReference type="AlphaFoldDB" id="A0AAW1DJL9"/>
<dbReference type="GO" id="GO:0031012">
    <property type="term" value="C:extracellular matrix"/>
    <property type="evidence" value="ECO:0007669"/>
    <property type="project" value="TreeGrafter"/>
</dbReference>
<keyword evidence="5" id="KW-1185">Reference proteome</keyword>
<dbReference type="InterPro" id="IPR000618">
    <property type="entry name" value="Insect_cuticle"/>
</dbReference>
<evidence type="ECO:0000313" key="4">
    <source>
        <dbReference type="EMBL" id="KAK9510976.1"/>
    </source>
</evidence>